<dbReference type="InterPro" id="IPR013176">
    <property type="entry name" value="Ccz1"/>
</dbReference>
<dbReference type="GO" id="GO:0035658">
    <property type="term" value="C:Mon1-Ccz1 complex"/>
    <property type="evidence" value="ECO:0007669"/>
    <property type="project" value="InterPro"/>
</dbReference>
<accession>A0AAN7T7M6</accession>
<evidence type="ECO:0000259" key="3">
    <source>
        <dbReference type="Pfam" id="PF19031"/>
    </source>
</evidence>
<evidence type="ECO:0000256" key="2">
    <source>
        <dbReference type="SAM" id="MobiDB-lite"/>
    </source>
</evidence>
<feature type="compositionally biased region" description="Basic and acidic residues" evidence="2">
    <location>
        <begin position="405"/>
        <end position="415"/>
    </location>
</feature>
<feature type="domain" description="CCZ1/INTU/HSP4 first Longin" evidence="3">
    <location>
        <begin position="15"/>
        <end position="120"/>
    </location>
</feature>
<proteinExistence type="inferred from homology"/>
<dbReference type="EMBL" id="JAVRRJ010000001">
    <property type="protein sequence ID" value="KAK5091150.1"/>
    <property type="molecule type" value="Genomic_DNA"/>
</dbReference>
<evidence type="ECO:0000313" key="4">
    <source>
        <dbReference type="EMBL" id="KAK5091150.1"/>
    </source>
</evidence>
<protein>
    <recommendedName>
        <fullName evidence="3">CCZ1/INTU/HSP4 first Longin domain-containing protein</fullName>
    </recommendedName>
</protein>
<name>A0AAN7T7M6_9EURO</name>
<feature type="compositionally biased region" description="Polar residues" evidence="2">
    <location>
        <begin position="416"/>
        <end position="428"/>
    </location>
</feature>
<feature type="region of interest" description="Disordered" evidence="2">
    <location>
        <begin position="47"/>
        <end position="67"/>
    </location>
</feature>
<feature type="compositionally biased region" description="Basic residues" evidence="2">
    <location>
        <begin position="328"/>
        <end position="338"/>
    </location>
</feature>
<dbReference type="AlphaFoldDB" id="A0AAN7T7M6"/>
<organism evidence="4 5">
    <name type="scientific">Lithohypha guttulata</name>
    <dbReference type="NCBI Taxonomy" id="1690604"/>
    <lineage>
        <taxon>Eukaryota</taxon>
        <taxon>Fungi</taxon>
        <taxon>Dikarya</taxon>
        <taxon>Ascomycota</taxon>
        <taxon>Pezizomycotina</taxon>
        <taxon>Eurotiomycetes</taxon>
        <taxon>Chaetothyriomycetidae</taxon>
        <taxon>Chaetothyriales</taxon>
        <taxon>Trichomeriaceae</taxon>
        <taxon>Lithohypha</taxon>
    </lineage>
</organism>
<gene>
    <name evidence="4" type="ORF">LTR05_001330</name>
</gene>
<feature type="region of interest" description="Disordered" evidence="2">
    <location>
        <begin position="464"/>
        <end position="501"/>
    </location>
</feature>
<keyword evidence="5" id="KW-1185">Reference proteome</keyword>
<dbReference type="Proteomes" id="UP001309876">
    <property type="component" value="Unassembled WGS sequence"/>
</dbReference>
<dbReference type="GO" id="GO:0016192">
    <property type="term" value="P:vesicle-mediated transport"/>
    <property type="evidence" value="ECO:0007669"/>
    <property type="project" value="InterPro"/>
</dbReference>
<dbReference type="PANTHER" id="PTHR13056">
    <property type="entry name" value="VACUOLAR FUSION PROTEIN CCZ1 HOMOLOG-RELATED"/>
    <property type="match status" value="1"/>
</dbReference>
<comment type="similarity">
    <text evidence="1">Belongs to the CCZ1 family.</text>
</comment>
<sequence length="907" mass="99994">MAQVLEGARVVPAQLNFLAIYNPTLGSSDESLKDQIVFFHSNQNRGKRGQAEDVKQKQASIQSEDEENEKLRQVGLAQGMVNFAKNFSDSNVDTIETEKSRIVLHELERDWWVLACIDLTRLPASKKPGQDDNTTTKYEYSAREVAPAPLLIAQLVQANSLFLLHNASSLTELLSRSGRDALCNTLDRFWTKFARAWDVLLHGNPASSIYSATKIAGGGELGIGVGEEEWGSGEREVLEGFIDRTEGLQDLVVGRYGLPPATDRPASAHKNNLGMWLGTGNDPVAADGVIFSGKGLLSRRSLCTVSQWMEAIFKYGEDAYGVSENPSSRRRPRRKRPNVQRSSSSGDRTTAQETHSRTPKSTTRTTNLRKRALENNTPPPGVPAPLVRQVENSLENALAKASADASRDVPEDKELQNSTEAPTTTENQPALFGAENMVKYLTLGYGTSWTLNPKGRKSNKTAIIPAENSNKDQQKSANVTTTKDHLKQIEPTPEVTEDEQPFKQKLEQSIGRFVIGLAGDLEQAEFDIDEGDDDQANQDSERPECRLFLRTLTVEMAQPKQQSHENSIRPRLFESTKSTDSNATIQGNPEPKTSAAASVDGSQPNITHQKAQVAVYVHQPFIFVFLFQLHTPNLTMPSFYRSIHNQLGPLQRPLLRSTDPSRITERIAEGLGEKNTASRTSDASQSTNPIYDLIYDPNRLIVRTSIPNIPVPGSLAAEGLTSSTSSFLSVSGSWYTLGIPIGTSSENTEHLADSLVKSAWSRTEALNAHTQLLNTYIATRTGQEKEHTVKTARGWWVIWTKVVPLRTNKDKRTIMNDDDRSETTSSLRTYVDSHKEAFLVRKAADHRPTLSAQSRNLSSGPGKWLLREQKRDVSGASTVGAASARGVSEGVGVDTKKWIEGLLSLTQ</sequence>
<feature type="compositionally biased region" description="Polar residues" evidence="2">
    <location>
        <begin position="343"/>
        <end position="366"/>
    </location>
</feature>
<feature type="compositionally biased region" description="Basic and acidic residues" evidence="2">
    <location>
        <begin position="562"/>
        <end position="574"/>
    </location>
</feature>
<feature type="region of interest" description="Disordered" evidence="2">
    <location>
        <begin position="320"/>
        <end position="428"/>
    </location>
</feature>
<feature type="region of interest" description="Disordered" evidence="2">
    <location>
        <begin position="556"/>
        <end position="602"/>
    </location>
</feature>
<evidence type="ECO:0000256" key="1">
    <source>
        <dbReference type="ARBA" id="ARBA00005352"/>
    </source>
</evidence>
<evidence type="ECO:0000313" key="5">
    <source>
        <dbReference type="Proteomes" id="UP001309876"/>
    </source>
</evidence>
<dbReference type="PANTHER" id="PTHR13056:SF0">
    <property type="entry name" value="VACUOLAR FUSION PROTEIN CCZ1 HOMOLOG-RELATED"/>
    <property type="match status" value="1"/>
</dbReference>
<reference evidence="4 5" key="1">
    <citation type="submission" date="2023-08" db="EMBL/GenBank/DDBJ databases">
        <title>Black Yeasts Isolated from many extreme environments.</title>
        <authorList>
            <person name="Coleine C."/>
            <person name="Stajich J.E."/>
            <person name="Selbmann L."/>
        </authorList>
    </citation>
    <scope>NUCLEOTIDE SEQUENCE [LARGE SCALE GENOMIC DNA]</scope>
    <source>
        <strain evidence="4 5">CCFEE 5910</strain>
    </source>
</reference>
<dbReference type="Pfam" id="PF19031">
    <property type="entry name" value="Intu_longin_1"/>
    <property type="match status" value="1"/>
</dbReference>
<dbReference type="InterPro" id="IPR043987">
    <property type="entry name" value="CCZ1/INTU/HSP4_longin_1"/>
</dbReference>
<feature type="compositionally biased region" description="Polar residues" evidence="2">
    <location>
        <begin position="575"/>
        <end position="587"/>
    </location>
</feature>
<comment type="caution">
    <text evidence="4">The sequence shown here is derived from an EMBL/GenBank/DDBJ whole genome shotgun (WGS) entry which is preliminary data.</text>
</comment>